<dbReference type="EC" id="7.6.2.9" evidence="8"/>
<comment type="subcellular location">
    <subcellularLocation>
        <location evidence="8">Cell inner membrane</location>
        <topology evidence="8">Peripheral membrane protein</topology>
    </subcellularLocation>
</comment>
<dbReference type="InterPro" id="IPR000644">
    <property type="entry name" value="CBS_dom"/>
</dbReference>
<comment type="caution">
    <text evidence="11">The sequence shown here is derived from an EMBL/GenBank/DDBJ whole genome shotgun (WGS) entry which is preliminary data.</text>
</comment>
<organism evidence="11 12">
    <name type="scientific">Acetoanaerobium pronyense</name>
    <dbReference type="NCBI Taxonomy" id="1482736"/>
    <lineage>
        <taxon>Bacteria</taxon>
        <taxon>Bacillati</taxon>
        <taxon>Bacillota</taxon>
        <taxon>Clostridia</taxon>
        <taxon>Peptostreptococcales</taxon>
        <taxon>Filifactoraceae</taxon>
        <taxon>Acetoanaerobium</taxon>
    </lineage>
</organism>
<protein>
    <recommendedName>
        <fullName evidence="8">Quaternary amine transport ATP-binding protein</fullName>
        <ecNumber evidence="8">7.6.2.9</ecNumber>
    </recommendedName>
</protein>
<keyword evidence="5 8" id="KW-0067">ATP-binding</keyword>
<comment type="catalytic activity">
    <reaction evidence="8">
        <text>a quaternary ammonium(out) + ATP + H2O = a quaternary ammonium(in) + ADP + phosphate + H(+)</text>
        <dbReference type="Rhea" id="RHEA:11036"/>
        <dbReference type="ChEBI" id="CHEBI:15377"/>
        <dbReference type="ChEBI" id="CHEBI:15378"/>
        <dbReference type="ChEBI" id="CHEBI:30616"/>
        <dbReference type="ChEBI" id="CHEBI:35267"/>
        <dbReference type="ChEBI" id="CHEBI:43474"/>
        <dbReference type="ChEBI" id="CHEBI:456216"/>
    </reaction>
</comment>
<dbReference type="PANTHER" id="PTHR43117">
    <property type="entry name" value="OSMOPROTECTANT IMPORT ATP-BINDING PROTEIN OSMV"/>
    <property type="match status" value="1"/>
</dbReference>
<keyword evidence="8" id="KW-1003">Cell membrane</keyword>
<keyword evidence="2 8" id="KW-0813">Transport</keyword>
<keyword evidence="8" id="KW-0472">Membrane</keyword>
<dbReference type="Gene3D" id="3.40.50.300">
    <property type="entry name" value="P-loop containing nucleotide triphosphate hydrolases"/>
    <property type="match status" value="1"/>
</dbReference>
<dbReference type="InterPro" id="IPR003439">
    <property type="entry name" value="ABC_transporter-like_ATP-bd"/>
</dbReference>
<name>A0ABS4KKF5_9FIRM</name>
<dbReference type="Pfam" id="PF00005">
    <property type="entry name" value="ABC_tran"/>
    <property type="match status" value="1"/>
</dbReference>
<dbReference type="PROSITE" id="PS50893">
    <property type="entry name" value="ABC_TRANSPORTER_2"/>
    <property type="match status" value="1"/>
</dbReference>
<dbReference type="SMART" id="SM00116">
    <property type="entry name" value="CBS"/>
    <property type="match status" value="2"/>
</dbReference>
<dbReference type="SUPFAM" id="SSF54631">
    <property type="entry name" value="CBS-domain pair"/>
    <property type="match status" value="1"/>
</dbReference>
<comment type="subunit">
    <text evidence="8">The complex is probably composed of two ATP-binding proteins, two transmembrane proteins and a solute-binding protein.</text>
</comment>
<feature type="domain" description="CBS" evidence="10">
    <location>
        <begin position="313"/>
        <end position="370"/>
    </location>
</feature>
<dbReference type="Pfam" id="PF00571">
    <property type="entry name" value="CBS"/>
    <property type="match status" value="2"/>
</dbReference>
<evidence type="ECO:0000256" key="4">
    <source>
        <dbReference type="ARBA" id="ARBA00022741"/>
    </source>
</evidence>
<dbReference type="InterPro" id="IPR005892">
    <property type="entry name" value="Gly-betaine_transp_ATP-bd"/>
</dbReference>
<feature type="domain" description="ABC transporter" evidence="9">
    <location>
        <begin position="2"/>
        <end position="238"/>
    </location>
</feature>
<dbReference type="GO" id="GO:0005524">
    <property type="term" value="F:ATP binding"/>
    <property type="evidence" value="ECO:0007669"/>
    <property type="project" value="UniProtKB-KW"/>
</dbReference>
<keyword evidence="3" id="KW-0677">Repeat</keyword>
<evidence type="ECO:0000256" key="6">
    <source>
        <dbReference type="ARBA" id="ARBA00023122"/>
    </source>
</evidence>
<evidence type="ECO:0000259" key="9">
    <source>
        <dbReference type="PROSITE" id="PS50893"/>
    </source>
</evidence>
<evidence type="ECO:0000256" key="7">
    <source>
        <dbReference type="PROSITE-ProRule" id="PRU00703"/>
    </source>
</evidence>
<evidence type="ECO:0000259" key="10">
    <source>
        <dbReference type="PROSITE" id="PS51371"/>
    </source>
</evidence>
<dbReference type="CDD" id="cd02205">
    <property type="entry name" value="CBS_pair_SF"/>
    <property type="match status" value="1"/>
</dbReference>
<dbReference type="Proteomes" id="UP001314903">
    <property type="component" value="Unassembled WGS sequence"/>
</dbReference>
<keyword evidence="12" id="KW-1185">Reference proteome</keyword>
<dbReference type="InterPro" id="IPR046342">
    <property type="entry name" value="CBS_dom_sf"/>
</dbReference>
<dbReference type="PROSITE" id="PS00211">
    <property type="entry name" value="ABC_TRANSPORTER_1"/>
    <property type="match status" value="1"/>
</dbReference>
<keyword evidence="4 8" id="KW-0547">Nucleotide-binding</keyword>
<dbReference type="InterPro" id="IPR017871">
    <property type="entry name" value="ABC_transporter-like_CS"/>
</dbReference>
<dbReference type="Gene3D" id="3.10.580.10">
    <property type="entry name" value="CBS-domain"/>
    <property type="match status" value="1"/>
</dbReference>
<accession>A0ABS4KKF5</accession>
<dbReference type="InterPro" id="IPR003593">
    <property type="entry name" value="AAA+_ATPase"/>
</dbReference>
<dbReference type="RefSeq" id="WP_209661332.1">
    <property type="nucleotide sequence ID" value="NZ_JAGGLI010000025.1"/>
</dbReference>
<dbReference type="InterPro" id="IPR027417">
    <property type="entry name" value="P-loop_NTPase"/>
</dbReference>
<evidence type="ECO:0000313" key="12">
    <source>
        <dbReference type="Proteomes" id="UP001314903"/>
    </source>
</evidence>
<dbReference type="SUPFAM" id="SSF52540">
    <property type="entry name" value="P-loop containing nucleoside triphosphate hydrolases"/>
    <property type="match status" value="1"/>
</dbReference>
<keyword evidence="8" id="KW-0997">Cell inner membrane</keyword>
<dbReference type="EMBL" id="JAGGLI010000025">
    <property type="protein sequence ID" value="MBP2028278.1"/>
    <property type="molecule type" value="Genomic_DNA"/>
</dbReference>
<proteinExistence type="inferred from homology"/>
<comment type="similarity">
    <text evidence="1 8">Belongs to the ABC transporter superfamily.</text>
</comment>
<evidence type="ECO:0000256" key="8">
    <source>
        <dbReference type="RuleBase" id="RU369116"/>
    </source>
</evidence>
<reference evidence="11 12" key="1">
    <citation type="submission" date="2021-03" db="EMBL/GenBank/DDBJ databases">
        <title>Genomic Encyclopedia of Type Strains, Phase IV (KMG-IV): sequencing the most valuable type-strain genomes for metagenomic binning, comparative biology and taxonomic classification.</title>
        <authorList>
            <person name="Goeker M."/>
        </authorList>
    </citation>
    <scope>NUCLEOTIDE SEQUENCE [LARGE SCALE GENOMIC DNA]</scope>
    <source>
        <strain evidence="11 12">DSM 27512</strain>
    </source>
</reference>
<evidence type="ECO:0000256" key="2">
    <source>
        <dbReference type="ARBA" id="ARBA00022448"/>
    </source>
</evidence>
<gene>
    <name evidence="11" type="ORF">J2Z35_002079</name>
</gene>
<dbReference type="PROSITE" id="PS51371">
    <property type="entry name" value="CBS"/>
    <property type="match status" value="1"/>
</dbReference>
<dbReference type="NCBIfam" id="TIGR01186">
    <property type="entry name" value="proV"/>
    <property type="match status" value="1"/>
</dbReference>
<evidence type="ECO:0000256" key="5">
    <source>
        <dbReference type="ARBA" id="ARBA00022840"/>
    </source>
</evidence>
<evidence type="ECO:0000256" key="1">
    <source>
        <dbReference type="ARBA" id="ARBA00005417"/>
    </source>
</evidence>
<dbReference type="SMART" id="SM00382">
    <property type="entry name" value="AAA"/>
    <property type="match status" value="1"/>
</dbReference>
<dbReference type="PANTHER" id="PTHR43117:SF4">
    <property type="entry name" value="OSMOPROTECTANT IMPORT ATP-BINDING PROTEIN OSMV"/>
    <property type="match status" value="1"/>
</dbReference>
<evidence type="ECO:0000313" key="11">
    <source>
        <dbReference type="EMBL" id="MBP2028278.1"/>
    </source>
</evidence>
<sequence length="374" mass="42016">MIRFENVIKKYNEKDRPAVDNLDLHIKEGEICMLVGPSGCGKTTTMKMINKLIKSTSGKIYVNGEDIESLDPIKLRLKIGYVIQGTGLFPHMTIGENVAMVPNELGWDKNKISKKVDELLELMDLDPEVYRDKRPRDLSGGQRQRVGVARALAADPPVMLMDEPFGALDPITRGKIQDEFLRVQEKIGKTIVFVTHDIDEAIKMGDKIAVMRDGKLVQFGTPAEILSNPADDFVSDLIGGNSAIKMMNLMKCKDVYRELPYIDYKEKSSEALKLMLKHEVKNILVTQSGQKLLGYVRYKDVFKNKEKEVSELINDIEETVTPKTTLQDALSKMFSIGRKAIFVSKEKGRVEGIITMDDLLKAVSDDDQDENTSA</sequence>
<evidence type="ECO:0000256" key="3">
    <source>
        <dbReference type="ARBA" id="ARBA00022737"/>
    </source>
</evidence>
<keyword evidence="6 7" id="KW-0129">CBS domain</keyword>